<evidence type="ECO:0000259" key="2">
    <source>
        <dbReference type="PROSITE" id="PS50097"/>
    </source>
</evidence>
<dbReference type="CDD" id="cd18186">
    <property type="entry name" value="BTB_POZ_ZBTB_KLHL-like"/>
    <property type="match status" value="1"/>
</dbReference>
<dbReference type="InterPro" id="IPR011333">
    <property type="entry name" value="SKP1/BTB/POZ_sf"/>
</dbReference>
<keyword evidence="4" id="KW-1185">Reference proteome</keyword>
<evidence type="ECO:0000256" key="1">
    <source>
        <dbReference type="ARBA" id="ARBA00004906"/>
    </source>
</evidence>
<dbReference type="InterPro" id="IPR000210">
    <property type="entry name" value="BTB/POZ_dom"/>
</dbReference>
<dbReference type="OrthoDB" id="6359943at2759"/>
<dbReference type="Pfam" id="PF00651">
    <property type="entry name" value="BTB"/>
    <property type="match status" value="1"/>
</dbReference>
<feature type="domain" description="BTB" evidence="2">
    <location>
        <begin position="25"/>
        <end position="98"/>
    </location>
</feature>
<dbReference type="AlphaFoldDB" id="A0A8S1JCC6"/>
<name>A0A8S1JCC6_9CHLO</name>
<dbReference type="SMART" id="SM00225">
    <property type="entry name" value="BTB"/>
    <property type="match status" value="1"/>
</dbReference>
<protein>
    <recommendedName>
        <fullName evidence="2">BTB domain-containing protein</fullName>
    </recommendedName>
</protein>
<dbReference type="Proteomes" id="UP000708148">
    <property type="component" value="Unassembled WGS sequence"/>
</dbReference>
<evidence type="ECO:0000313" key="3">
    <source>
        <dbReference type="EMBL" id="CAD7701292.1"/>
    </source>
</evidence>
<dbReference type="PROSITE" id="PS50097">
    <property type="entry name" value="BTB"/>
    <property type="match status" value="1"/>
</dbReference>
<sequence>MSDNSSQWHPCSYLMEAPQDYEELLDTFLVVQGQQFPVNSGLLATHSRVFRMMMMDLKGAGHSTADEKMSIPLDDSVSAKDAELLLSFVYCKRTEVDMVEEAKTLILLADKYDIPFLGPLVERGLCRSMDKLVFMKEKRPVAMEDCHNAGWWLAVAERMKLEDLRMTCLCVIIRDLGRNSDFPKENKQALVSLQIYGVTVDAVCEIAAAIVNAAEFHDVSVDIYDEDYEAFETLQVHHVRNRTTKASAEQFDVNLEIDCDALPLTLRLLWLR</sequence>
<comment type="caution">
    <text evidence="3">The sequence shown here is derived from an EMBL/GenBank/DDBJ whole genome shotgun (WGS) entry which is preliminary data.</text>
</comment>
<evidence type="ECO:0000313" key="4">
    <source>
        <dbReference type="Proteomes" id="UP000708148"/>
    </source>
</evidence>
<comment type="pathway">
    <text evidence="1">Protein modification; protein ubiquitination.</text>
</comment>
<organism evidence="3 4">
    <name type="scientific">Ostreobium quekettii</name>
    <dbReference type="NCBI Taxonomy" id="121088"/>
    <lineage>
        <taxon>Eukaryota</taxon>
        <taxon>Viridiplantae</taxon>
        <taxon>Chlorophyta</taxon>
        <taxon>core chlorophytes</taxon>
        <taxon>Ulvophyceae</taxon>
        <taxon>TCBD clade</taxon>
        <taxon>Bryopsidales</taxon>
        <taxon>Ostreobineae</taxon>
        <taxon>Ostreobiaceae</taxon>
        <taxon>Ostreobium</taxon>
    </lineage>
</organism>
<dbReference type="Gene3D" id="3.30.710.10">
    <property type="entry name" value="Potassium Channel Kv1.1, Chain A"/>
    <property type="match status" value="1"/>
</dbReference>
<gene>
    <name evidence="3" type="ORF">OSTQU699_LOCUS6649</name>
</gene>
<dbReference type="SUPFAM" id="SSF54695">
    <property type="entry name" value="POZ domain"/>
    <property type="match status" value="1"/>
</dbReference>
<dbReference type="EMBL" id="CAJHUC010001487">
    <property type="protein sequence ID" value="CAD7701292.1"/>
    <property type="molecule type" value="Genomic_DNA"/>
</dbReference>
<proteinExistence type="predicted"/>
<accession>A0A8S1JCC6</accession>
<reference evidence="3" key="1">
    <citation type="submission" date="2020-12" db="EMBL/GenBank/DDBJ databases">
        <authorList>
            <person name="Iha C."/>
        </authorList>
    </citation>
    <scope>NUCLEOTIDE SEQUENCE</scope>
</reference>